<dbReference type="KEGG" id="hro:HELRODRAFT_176813"/>
<protein>
    <submittedName>
        <fullName evidence="2 3">Uncharacterized protein</fullName>
    </submittedName>
</protein>
<organism evidence="3 4">
    <name type="scientific">Helobdella robusta</name>
    <name type="common">Californian leech</name>
    <dbReference type="NCBI Taxonomy" id="6412"/>
    <lineage>
        <taxon>Eukaryota</taxon>
        <taxon>Metazoa</taxon>
        <taxon>Spiralia</taxon>
        <taxon>Lophotrochozoa</taxon>
        <taxon>Annelida</taxon>
        <taxon>Clitellata</taxon>
        <taxon>Hirudinea</taxon>
        <taxon>Rhynchobdellida</taxon>
        <taxon>Glossiphoniidae</taxon>
        <taxon>Helobdella</taxon>
    </lineage>
</organism>
<name>T1FAX7_HELRO</name>
<evidence type="ECO:0000313" key="4">
    <source>
        <dbReference type="Proteomes" id="UP000015101"/>
    </source>
</evidence>
<proteinExistence type="predicted"/>
<dbReference type="CTD" id="20205976"/>
<evidence type="ECO:0000313" key="3">
    <source>
        <dbReference type="EnsemblMetazoa" id="HelroP176813"/>
    </source>
</evidence>
<dbReference type="EMBL" id="AMQM01005847">
    <property type="status" value="NOT_ANNOTATED_CDS"/>
    <property type="molecule type" value="Genomic_DNA"/>
</dbReference>
<dbReference type="OrthoDB" id="2163395at2759"/>
<accession>T1FAX7</accession>
<dbReference type="RefSeq" id="XP_009022393.1">
    <property type="nucleotide sequence ID" value="XM_009024145.1"/>
</dbReference>
<reference evidence="4" key="1">
    <citation type="submission" date="2012-12" db="EMBL/GenBank/DDBJ databases">
        <authorList>
            <person name="Hellsten U."/>
            <person name="Grimwood J."/>
            <person name="Chapman J.A."/>
            <person name="Shapiro H."/>
            <person name="Aerts A."/>
            <person name="Otillar R.P."/>
            <person name="Terry A.Y."/>
            <person name="Boore J.L."/>
            <person name="Simakov O."/>
            <person name="Marletaz F."/>
            <person name="Cho S.-J."/>
            <person name="Edsinger-Gonzales E."/>
            <person name="Havlak P."/>
            <person name="Kuo D.-H."/>
            <person name="Larsson T."/>
            <person name="Lv J."/>
            <person name="Arendt D."/>
            <person name="Savage R."/>
            <person name="Osoegawa K."/>
            <person name="de Jong P."/>
            <person name="Lindberg D.R."/>
            <person name="Seaver E.C."/>
            <person name="Weisblat D.A."/>
            <person name="Putnam N.H."/>
            <person name="Grigoriev I.V."/>
            <person name="Rokhsar D.S."/>
        </authorList>
    </citation>
    <scope>NUCLEOTIDE SEQUENCE</scope>
</reference>
<feature type="region of interest" description="Disordered" evidence="1">
    <location>
        <begin position="1"/>
        <end position="21"/>
    </location>
</feature>
<reference evidence="2 4" key="2">
    <citation type="journal article" date="2013" name="Nature">
        <title>Insights into bilaterian evolution from three spiralian genomes.</title>
        <authorList>
            <person name="Simakov O."/>
            <person name="Marletaz F."/>
            <person name="Cho S.J."/>
            <person name="Edsinger-Gonzales E."/>
            <person name="Havlak P."/>
            <person name="Hellsten U."/>
            <person name="Kuo D.H."/>
            <person name="Larsson T."/>
            <person name="Lv J."/>
            <person name="Arendt D."/>
            <person name="Savage R."/>
            <person name="Osoegawa K."/>
            <person name="de Jong P."/>
            <person name="Grimwood J."/>
            <person name="Chapman J.A."/>
            <person name="Shapiro H."/>
            <person name="Aerts A."/>
            <person name="Otillar R.P."/>
            <person name="Terry A.Y."/>
            <person name="Boore J.L."/>
            <person name="Grigoriev I.V."/>
            <person name="Lindberg D.R."/>
            <person name="Seaver E.C."/>
            <person name="Weisblat D.A."/>
            <person name="Putnam N.H."/>
            <person name="Rokhsar D.S."/>
        </authorList>
    </citation>
    <scope>NUCLEOTIDE SEQUENCE</scope>
</reference>
<reference evidence="3" key="3">
    <citation type="submission" date="2015-06" db="UniProtKB">
        <authorList>
            <consortium name="EnsemblMetazoa"/>
        </authorList>
    </citation>
    <scope>IDENTIFICATION</scope>
</reference>
<dbReference type="EMBL" id="KB097106">
    <property type="protein sequence ID" value="ESN99642.1"/>
    <property type="molecule type" value="Genomic_DNA"/>
</dbReference>
<dbReference type="HOGENOM" id="CLU_802350_0_0_1"/>
<dbReference type="EnsemblMetazoa" id="HelroT176813">
    <property type="protein sequence ID" value="HelroP176813"/>
    <property type="gene ID" value="HelroG176813"/>
</dbReference>
<gene>
    <name evidence="3" type="primary">20205976</name>
    <name evidence="2" type="ORF">HELRODRAFT_176813</name>
</gene>
<dbReference type="AlphaFoldDB" id="T1FAX7"/>
<evidence type="ECO:0000313" key="2">
    <source>
        <dbReference type="EMBL" id="ESN99642.1"/>
    </source>
</evidence>
<keyword evidence="4" id="KW-1185">Reference proteome</keyword>
<dbReference type="Proteomes" id="UP000015101">
    <property type="component" value="Unassembled WGS sequence"/>
</dbReference>
<sequence>MRRVTGLESSSEDSDKEKDEHACKFRRLSDVNLAKISLCSKMLNRGLPCKKVARFQQISRYMRKNSDGRIYRQHRRRVIDAKPKVDTNPPKSIIKLCARRMNKQHLIPMELNYETSKKMTLVIAKQMVSPCNIDCWNFKSDEIFNKAREEREQLHKKYTSDITRANLVNLWKFSFVAANYCRFKQLKSWEKEYAREMLLKIQKQLMKVQNRAMFVHSWKDPYYTPEILYNKSIKRPTNSDKLRWIPFKDPHMIDYRGDRDWSEDEMLDVLNRVSKMSMTKCHNAAAENAYVTTATTAATAADATAADNYNYEEDYGEEYENDFVENYGDFEEDEIEYFDNKNESFE</sequence>
<evidence type="ECO:0000256" key="1">
    <source>
        <dbReference type="SAM" id="MobiDB-lite"/>
    </source>
</evidence>
<dbReference type="InParanoid" id="T1FAX7"/>
<dbReference type="GeneID" id="20205976"/>